<feature type="transmembrane region" description="Helical" evidence="8">
    <location>
        <begin position="165"/>
        <end position="186"/>
    </location>
</feature>
<dbReference type="GO" id="GO:0005789">
    <property type="term" value="C:endoplasmic reticulum membrane"/>
    <property type="evidence" value="ECO:0007669"/>
    <property type="project" value="UniProtKB-SubCell"/>
</dbReference>
<evidence type="ECO:0000256" key="6">
    <source>
        <dbReference type="ARBA" id="ARBA00022989"/>
    </source>
</evidence>
<keyword evidence="4 8" id="KW-0812">Transmembrane</keyword>
<dbReference type="Pfam" id="PF03901">
    <property type="entry name" value="Glyco_transf_22"/>
    <property type="match status" value="1"/>
</dbReference>
<dbReference type="InterPro" id="IPR005599">
    <property type="entry name" value="GPI_mannosylTrfase"/>
</dbReference>
<sequence>MRYKYLPLLIICIILRLCCLISRNSFYVADEYWQSLEVAHKLVFGYGYLTWEWVYGIRSYIYVGWIALLYKILKVLRWDSVRNLTLLPCIVQAVFTAISDTYFIAWIHKVSKSSRQAYWSVWCYMTNVFLAYCATRTLTNVAETNLTCIALYHYPWFKRQSGSVLYLWFVCVACVMRPTAAIQWTPLCFFALKECSSPVKTLFSKYIPIGLVVLISSTFLDSYFYGRLQLTWWNFLEFNVFHNVSANYSVQSLYWYFVLGLPVVLGPCIVPFYTAIASQMKDNIIDDIFSKVYQTVMFSLVLYSFIPHKEFRFVLPLCPLMVFVASYPISQWTVSLKKIYTYMLSTSVLLVSLFVFYYLSYQHQVATVKVMQHLNSPRNNLLFLMPCHLTPLYSHLHTNIPTRFLRCDPNLKNDANYVEESVEFYRNPSLWLEKEYSFGQRRRPLPSHIICFTSLVPIIKNFLNSNHYELWLQLYHGDFVPPKTGNHLLVFNRTALFEHT</sequence>
<dbReference type="GO" id="GO:0000026">
    <property type="term" value="F:alpha-1,2-mannosyltransferase activity"/>
    <property type="evidence" value="ECO:0007669"/>
    <property type="project" value="TreeGrafter"/>
</dbReference>
<proteinExistence type="inferred from homology"/>
<keyword evidence="2 8" id="KW-0328">Glycosyltransferase</keyword>
<dbReference type="EC" id="2.4.1.-" evidence="8"/>
<evidence type="ECO:0000256" key="7">
    <source>
        <dbReference type="ARBA" id="ARBA00023136"/>
    </source>
</evidence>
<dbReference type="AlphaFoldDB" id="A0AAN9YAP0"/>
<evidence type="ECO:0000256" key="4">
    <source>
        <dbReference type="ARBA" id="ARBA00022692"/>
    </source>
</evidence>
<feature type="transmembrane region" description="Helical" evidence="8">
    <location>
        <begin position="206"/>
        <end position="226"/>
    </location>
</feature>
<feature type="transmembrane region" description="Helical" evidence="8">
    <location>
        <begin position="117"/>
        <end position="135"/>
    </location>
</feature>
<keyword evidence="7 8" id="KW-0472">Membrane</keyword>
<evidence type="ECO:0000313" key="9">
    <source>
        <dbReference type="EMBL" id="KAK7604082.1"/>
    </source>
</evidence>
<comment type="subcellular location">
    <subcellularLocation>
        <location evidence="1 8">Endoplasmic reticulum membrane</location>
        <topology evidence="1 8">Multi-pass membrane protein</topology>
    </subcellularLocation>
</comment>
<evidence type="ECO:0000256" key="2">
    <source>
        <dbReference type="ARBA" id="ARBA00022676"/>
    </source>
</evidence>
<evidence type="ECO:0000256" key="1">
    <source>
        <dbReference type="ARBA" id="ARBA00004477"/>
    </source>
</evidence>
<organism evidence="9 10">
    <name type="scientific">Parthenolecanium corni</name>
    <dbReference type="NCBI Taxonomy" id="536013"/>
    <lineage>
        <taxon>Eukaryota</taxon>
        <taxon>Metazoa</taxon>
        <taxon>Ecdysozoa</taxon>
        <taxon>Arthropoda</taxon>
        <taxon>Hexapoda</taxon>
        <taxon>Insecta</taxon>
        <taxon>Pterygota</taxon>
        <taxon>Neoptera</taxon>
        <taxon>Paraneoptera</taxon>
        <taxon>Hemiptera</taxon>
        <taxon>Sternorrhyncha</taxon>
        <taxon>Coccoidea</taxon>
        <taxon>Coccidae</taxon>
        <taxon>Parthenolecanium</taxon>
    </lineage>
</organism>
<keyword evidence="5 8" id="KW-0256">Endoplasmic reticulum</keyword>
<keyword evidence="6 8" id="KW-1133">Transmembrane helix</keyword>
<evidence type="ECO:0000313" key="10">
    <source>
        <dbReference type="Proteomes" id="UP001367676"/>
    </source>
</evidence>
<dbReference type="PANTHER" id="PTHR22760">
    <property type="entry name" value="GLYCOSYLTRANSFERASE"/>
    <property type="match status" value="1"/>
</dbReference>
<name>A0AAN9YAP0_9HEMI</name>
<feature type="transmembrane region" description="Helical" evidence="8">
    <location>
        <begin position="339"/>
        <end position="359"/>
    </location>
</feature>
<protein>
    <recommendedName>
        <fullName evidence="8">Mannosyltransferase</fullName>
        <ecNumber evidence="8">2.4.1.-</ecNumber>
    </recommendedName>
</protein>
<feature type="transmembrane region" description="Helical" evidence="8">
    <location>
        <begin position="85"/>
        <end position="105"/>
    </location>
</feature>
<comment type="similarity">
    <text evidence="8">Belongs to the glycosyltransferase 22 family.</text>
</comment>
<dbReference type="Proteomes" id="UP001367676">
    <property type="component" value="Unassembled WGS sequence"/>
</dbReference>
<feature type="transmembrane region" description="Helical" evidence="8">
    <location>
        <begin position="313"/>
        <end position="333"/>
    </location>
</feature>
<feature type="transmembrane region" description="Helical" evidence="8">
    <location>
        <begin position="288"/>
        <end position="306"/>
    </location>
</feature>
<feature type="transmembrane region" description="Helical" evidence="8">
    <location>
        <begin position="5"/>
        <end position="26"/>
    </location>
</feature>
<evidence type="ECO:0000256" key="3">
    <source>
        <dbReference type="ARBA" id="ARBA00022679"/>
    </source>
</evidence>
<feature type="transmembrane region" description="Helical" evidence="8">
    <location>
        <begin position="53"/>
        <end position="73"/>
    </location>
</feature>
<dbReference type="PANTHER" id="PTHR22760:SF4">
    <property type="entry name" value="GPI MANNOSYLTRANSFERASE 3"/>
    <property type="match status" value="1"/>
</dbReference>
<feature type="transmembrane region" description="Helical" evidence="8">
    <location>
        <begin position="253"/>
        <end position="276"/>
    </location>
</feature>
<keyword evidence="3" id="KW-0808">Transferase</keyword>
<evidence type="ECO:0000256" key="5">
    <source>
        <dbReference type="ARBA" id="ARBA00022824"/>
    </source>
</evidence>
<gene>
    <name evidence="9" type="ORF">V9T40_004355</name>
</gene>
<dbReference type="GO" id="GO:0006506">
    <property type="term" value="P:GPI anchor biosynthetic process"/>
    <property type="evidence" value="ECO:0007669"/>
    <property type="project" value="TreeGrafter"/>
</dbReference>
<comment type="caution">
    <text evidence="9">The sequence shown here is derived from an EMBL/GenBank/DDBJ whole genome shotgun (WGS) entry which is preliminary data.</text>
</comment>
<accession>A0AAN9YAP0</accession>
<dbReference type="EMBL" id="JBBCAQ010000004">
    <property type="protein sequence ID" value="KAK7604082.1"/>
    <property type="molecule type" value="Genomic_DNA"/>
</dbReference>
<evidence type="ECO:0000256" key="8">
    <source>
        <dbReference type="RuleBase" id="RU363075"/>
    </source>
</evidence>
<keyword evidence="10" id="KW-1185">Reference proteome</keyword>
<reference evidence="9 10" key="1">
    <citation type="submission" date="2024-03" db="EMBL/GenBank/DDBJ databases">
        <title>Adaptation during the transition from Ophiocordyceps entomopathogen to insect associate is accompanied by gene loss and intensified selection.</title>
        <authorList>
            <person name="Ward C.M."/>
            <person name="Onetto C.A."/>
            <person name="Borneman A.R."/>
        </authorList>
    </citation>
    <scope>NUCLEOTIDE SEQUENCE [LARGE SCALE GENOMIC DNA]</scope>
    <source>
        <strain evidence="9">AWRI1</strain>
        <tissue evidence="9">Single Adult Female</tissue>
    </source>
</reference>